<organism evidence="7">
    <name type="scientific">gut metagenome</name>
    <dbReference type="NCBI Taxonomy" id="749906"/>
    <lineage>
        <taxon>unclassified sequences</taxon>
        <taxon>metagenomes</taxon>
        <taxon>organismal metagenomes</taxon>
    </lineage>
</organism>
<dbReference type="GO" id="GO:0005524">
    <property type="term" value="F:ATP binding"/>
    <property type="evidence" value="ECO:0007669"/>
    <property type="project" value="UniProtKB-KW"/>
</dbReference>
<keyword evidence="3" id="KW-0547">Nucleotide-binding</keyword>
<evidence type="ECO:0000256" key="3">
    <source>
        <dbReference type="ARBA" id="ARBA00022741"/>
    </source>
</evidence>
<keyword evidence="6" id="KW-0057">Aromatic amino acid biosynthesis</keyword>
<keyword evidence="5" id="KW-0067">ATP-binding</keyword>
<evidence type="ECO:0000256" key="2">
    <source>
        <dbReference type="ARBA" id="ARBA00022679"/>
    </source>
</evidence>
<dbReference type="GO" id="GO:0005829">
    <property type="term" value="C:cytosol"/>
    <property type="evidence" value="ECO:0007669"/>
    <property type="project" value="TreeGrafter"/>
</dbReference>
<evidence type="ECO:0000256" key="5">
    <source>
        <dbReference type="ARBA" id="ARBA00022840"/>
    </source>
</evidence>
<gene>
    <name evidence="7" type="ORF">EVA_02922</name>
</gene>
<dbReference type="InterPro" id="IPR000623">
    <property type="entry name" value="Shikimate_kinase/TSH1"/>
</dbReference>
<keyword evidence="4 7" id="KW-0418">Kinase</keyword>
<dbReference type="PANTHER" id="PTHR21087:SF16">
    <property type="entry name" value="SHIKIMATE KINASE 1, CHLOROPLASTIC"/>
    <property type="match status" value="1"/>
</dbReference>
<dbReference type="GO" id="GO:0009073">
    <property type="term" value="P:aromatic amino acid family biosynthetic process"/>
    <property type="evidence" value="ECO:0007669"/>
    <property type="project" value="UniProtKB-KW"/>
</dbReference>
<keyword evidence="2 7" id="KW-0808">Transferase</keyword>
<dbReference type="GO" id="GO:0004765">
    <property type="term" value="F:shikimate kinase activity"/>
    <property type="evidence" value="ECO:0007669"/>
    <property type="project" value="UniProtKB-EC"/>
</dbReference>
<dbReference type="SUPFAM" id="SSF52540">
    <property type="entry name" value="P-loop containing nucleoside triphosphate hydrolases"/>
    <property type="match status" value="1"/>
</dbReference>
<evidence type="ECO:0000256" key="1">
    <source>
        <dbReference type="ARBA" id="ARBA00022605"/>
    </source>
</evidence>
<dbReference type="PRINTS" id="PR01100">
    <property type="entry name" value="SHIKIMTKNASE"/>
</dbReference>
<protein>
    <submittedName>
        <fullName evidence="7">Shikimate kinase</fullName>
        <ecNumber evidence="7">2.7.1.71</ecNumber>
    </submittedName>
</protein>
<dbReference type="InterPro" id="IPR027417">
    <property type="entry name" value="P-loop_NTPase"/>
</dbReference>
<comment type="caution">
    <text evidence="7">The sequence shown here is derived from an EMBL/GenBank/DDBJ whole genome shotgun (WGS) entry which is preliminary data.</text>
</comment>
<evidence type="ECO:0000256" key="4">
    <source>
        <dbReference type="ARBA" id="ARBA00022777"/>
    </source>
</evidence>
<sequence>MTDNLFEPTLQSLERTGNEQRCIILIGYMCAGKTTVGKSLAKALNRSFYDLDWYIEERFHKKVPQIFEEEGEAKFRDLERRMLHEVAEFENIVLSCGGGTPCFFDNMAYMNAVADTYYLKASPDTLCSHVAMSRGERPLLKGKSPEELREYITEQVKLRSVYYEQAQHIIDINVLDTFDKINDIVQMIIQQR</sequence>
<dbReference type="AlphaFoldDB" id="J9GN01"/>
<reference evidence="7" key="1">
    <citation type="journal article" date="2012" name="PLoS ONE">
        <title>Gene sets for utilization of primary and secondary nutrition supplies in the distal gut of endangered iberian lynx.</title>
        <authorList>
            <person name="Alcaide M."/>
            <person name="Messina E."/>
            <person name="Richter M."/>
            <person name="Bargiela R."/>
            <person name="Peplies J."/>
            <person name="Huws S.A."/>
            <person name="Newbold C.J."/>
            <person name="Golyshin P.N."/>
            <person name="Simon M.A."/>
            <person name="Lopez G."/>
            <person name="Yakimov M.M."/>
            <person name="Ferrer M."/>
        </authorList>
    </citation>
    <scope>NUCLEOTIDE SEQUENCE</scope>
</reference>
<dbReference type="PANTHER" id="PTHR21087">
    <property type="entry name" value="SHIKIMATE KINASE"/>
    <property type="match status" value="1"/>
</dbReference>
<dbReference type="EMBL" id="AMCI01000496">
    <property type="protein sequence ID" value="EJX08959.1"/>
    <property type="molecule type" value="Genomic_DNA"/>
</dbReference>
<dbReference type="InterPro" id="IPR031322">
    <property type="entry name" value="Shikimate/glucono_kinase"/>
</dbReference>
<dbReference type="EC" id="2.7.1.71" evidence="7"/>
<dbReference type="Pfam" id="PF01202">
    <property type="entry name" value="SKI"/>
    <property type="match status" value="1"/>
</dbReference>
<dbReference type="CDD" id="cd00464">
    <property type="entry name" value="SK"/>
    <property type="match status" value="1"/>
</dbReference>
<dbReference type="Gene3D" id="3.40.50.300">
    <property type="entry name" value="P-loop containing nucleotide triphosphate hydrolases"/>
    <property type="match status" value="1"/>
</dbReference>
<dbReference type="GO" id="GO:0008652">
    <property type="term" value="P:amino acid biosynthetic process"/>
    <property type="evidence" value="ECO:0007669"/>
    <property type="project" value="UniProtKB-KW"/>
</dbReference>
<accession>J9GN01</accession>
<evidence type="ECO:0000313" key="7">
    <source>
        <dbReference type="EMBL" id="EJX08959.1"/>
    </source>
</evidence>
<dbReference type="HAMAP" id="MF_00109">
    <property type="entry name" value="Shikimate_kinase"/>
    <property type="match status" value="1"/>
</dbReference>
<dbReference type="NCBIfam" id="NF010555">
    <property type="entry name" value="PRK13949.1"/>
    <property type="match status" value="1"/>
</dbReference>
<name>J9GN01_9ZZZZ</name>
<keyword evidence="1" id="KW-0028">Amino-acid biosynthesis</keyword>
<proteinExistence type="inferred from homology"/>
<evidence type="ECO:0000256" key="6">
    <source>
        <dbReference type="ARBA" id="ARBA00023141"/>
    </source>
</evidence>